<dbReference type="Pfam" id="PF08242">
    <property type="entry name" value="Methyltransf_12"/>
    <property type="match status" value="1"/>
</dbReference>
<evidence type="ECO:0000256" key="1">
    <source>
        <dbReference type="ARBA" id="ARBA00022679"/>
    </source>
</evidence>
<evidence type="ECO:0000313" key="7">
    <source>
        <dbReference type="Proteomes" id="UP000321224"/>
    </source>
</evidence>
<accession>A0A511HEZ5</accession>
<dbReference type="AlphaFoldDB" id="A0A511HEZ5"/>
<dbReference type="SUPFAM" id="SSF53335">
    <property type="entry name" value="S-adenosyl-L-methionine-dependent methyltransferases"/>
    <property type="match status" value="1"/>
</dbReference>
<dbReference type="EMBL" id="BJVY01000021">
    <property type="protein sequence ID" value="GEL72045.1"/>
    <property type="molecule type" value="Genomic_DNA"/>
</dbReference>
<dbReference type="GO" id="GO:0008168">
    <property type="term" value="F:methyltransferase activity"/>
    <property type="evidence" value="ECO:0007669"/>
    <property type="project" value="UniProtKB-KW"/>
</dbReference>
<feature type="domain" description="Methyltransferase type 12" evidence="3">
    <location>
        <begin position="76"/>
        <end position="177"/>
    </location>
</feature>
<dbReference type="InterPro" id="IPR013217">
    <property type="entry name" value="Methyltransf_12"/>
</dbReference>
<evidence type="ECO:0000256" key="2">
    <source>
        <dbReference type="SAM" id="Coils"/>
    </source>
</evidence>
<protein>
    <submittedName>
        <fullName evidence="5">Methyltransferase domain-containing protein</fullName>
    </submittedName>
</protein>
<keyword evidence="6" id="KW-1185">Reference proteome</keyword>
<evidence type="ECO:0000259" key="3">
    <source>
        <dbReference type="Pfam" id="PF08242"/>
    </source>
</evidence>
<keyword evidence="1" id="KW-0808">Transferase</keyword>
<feature type="coiled-coil region" evidence="2">
    <location>
        <begin position="338"/>
        <end position="365"/>
    </location>
</feature>
<organism evidence="4 7">
    <name type="scientific">Myxococcus virescens</name>
    <dbReference type="NCBI Taxonomy" id="83456"/>
    <lineage>
        <taxon>Bacteria</taxon>
        <taxon>Pseudomonadati</taxon>
        <taxon>Myxococcota</taxon>
        <taxon>Myxococcia</taxon>
        <taxon>Myxococcales</taxon>
        <taxon>Cystobacterineae</taxon>
        <taxon>Myxococcaceae</taxon>
        <taxon>Myxococcus</taxon>
    </lineage>
</organism>
<dbReference type="EMBL" id="FNAJ01000003">
    <property type="protein sequence ID" value="SDD99644.1"/>
    <property type="molecule type" value="Genomic_DNA"/>
</dbReference>
<comment type="caution">
    <text evidence="4">The sequence shown here is derived from an EMBL/GenBank/DDBJ whole genome shotgun (WGS) entry which is preliminary data.</text>
</comment>
<dbReference type="PANTHER" id="PTHR43861:SF3">
    <property type="entry name" value="PUTATIVE (AFU_ORTHOLOGUE AFUA_2G14390)-RELATED"/>
    <property type="match status" value="1"/>
</dbReference>
<evidence type="ECO:0000313" key="6">
    <source>
        <dbReference type="Proteomes" id="UP000198717"/>
    </source>
</evidence>
<keyword evidence="2" id="KW-0175">Coiled coil</keyword>
<dbReference type="Proteomes" id="UP000321224">
    <property type="component" value="Unassembled WGS sequence"/>
</dbReference>
<dbReference type="GO" id="GO:0032259">
    <property type="term" value="P:methylation"/>
    <property type="evidence" value="ECO:0007669"/>
    <property type="project" value="UniProtKB-KW"/>
</dbReference>
<reference evidence="4 7" key="2">
    <citation type="submission" date="2019-07" db="EMBL/GenBank/DDBJ databases">
        <title>Whole genome shotgun sequence of Myxococcus virescens NBRC 100334.</title>
        <authorList>
            <person name="Hosoyama A."/>
            <person name="Uohara A."/>
            <person name="Ohji S."/>
            <person name="Ichikawa N."/>
        </authorList>
    </citation>
    <scope>NUCLEOTIDE SEQUENCE [LARGE SCALE GENOMIC DNA]</scope>
    <source>
        <strain evidence="4 7">NBRC 100334</strain>
    </source>
</reference>
<dbReference type="CDD" id="cd02440">
    <property type="entry name" value="AdoMet_MTases"/>
    <property type="match status" value="1"/>
</dbReference>
<name>A0A511HEZ5_9BACT</name>
<evidence type="ECO:0000313" key="4">
    <source>
        <dbReference type="EMBL" id="GEL72045.1"/>
    </source>
</evidence>
<gene>
    <name evidence="4" type="ORF">MVI01_38290</name>
    <name evidence="5" type="ORF">SAMN04488504_103583</name>
</gene>
<dbReference type="PANTHER" id="PTHR43861">
    <property type="entry name" value="TRANS-ACONITATE 2-METHYLTRANSFERASE-RELATED"/>
    <property type="match status" value="1"/>
</dbReference>
<dbReference type="Proteomes" id="UP000198717">
    <property type="component" value="Unassembled WGS sequence"/>
</dbReference>
<sequence>MTTGFETYRMKDPALLAGVREALLQSYFADYDQGFLKTPAGQSDIADHVDGRYNRCVDHVLPWLARYAQLGKADIVELGCGTGSSTAAFAQVARHVTGYDIHAPSVRAAESRMKALGLRNVAMSVVEPAQLLETLKKETPDGADIFVLYAVLEHQTPAERLETLRTGWDLLRPGGLLVVVDTPNRLVYFDAHTSLMPFFHFLPPELGWPYASRSPRENFRESMAQVSAEDAPMLLTRWGLGVSHHELELTLGDIDPLLVGTGFEPEVLDMFPVTLDEELLRLYVEKSSARVPLAFTRNTLNFVLRKGDNADLIARRPSPPPVRHLVNETSHPGQAQRLHELEQRVSADERKLQEQAQRIRELEEHIATPPLRHQLADQLNGALKQTALHRQARKLVEWSVGRVKRGSR</sequence>
<reference evidence="5 6" key="1">
    <citation type="submission" date="2016-10" db="EMBL/GenBank/DDBJ databases">
        <authorList>
            <person name="Varghese N."/>
            <person name="Submissions S."/>
        </authorList>
    </citation>
    <scope>NUCLEOTIDE SEQUENCE [LARGE SCALE GENOMIC DNA]</scope>
    <source>
        <strain evidence="5 6">DSM 2260</strain>
    </source>
</reference>
<dbReference type="Gene3D" id="3.40.50.150">
    <property type="entry name" value="Vaccinia Virus protein VP39"/>
    <property type="match status" value="1"/>
</dbReference>
<dbReference type="InterPro" id="IPR029063">
    <property type="entry name" value="SAM-dependent_MTases_sf"/>
</dbReference>
<dbReference type="RefSeq" id="WP_090489815.1">
    <property type="nucleotide sequence ID" value="NZ_BJVY01000021.1"/>
</dbReference>
<proteinExistence type="predicted"/>
<keyword evidence="5" id="KW-0489">Methyltransferase</keyword>
<evidence type="ECO:0000313" key="5">
    <source>
        <dbReference type="EMBL" id="SDD99644.1"/>
    </source>
</evidence>